<proteinExistence type="predicted"/>
<sequence>MLSLRIDGQLLDRLRRHAAIRGMSVQDYVVRTLIRDDFDERFKSAVEETEKFYGVK</sequence>
<dbReference type="EMBL" id="AZSP01000268">
    <property type="protein sequence ID" value="PVE07889.1"/>
    <property type="molecule type" value="Genomic_DNA"/>
</dbReference>
<dbReference type="InterPro" id="IPR010985">
    <property type="entry name" value="Ribbon_hlx_hlx"/>
</dbReference>
<dbReference type="AlphaFoldDB" id="A0A2T7SY87"/>
<name>A0A2T7SY87_9ACTN</name>
<dbReference type="GO" id="GO:0006355">
    <property type="term" value="P:regulation of DNA-templated transcription"/>
    <property type="evidence" value="ECO:0007669"/>
    <property type="project" value="InterPro"/>
</dbReference>
<dbReference type="Proteomes" id="UP000245992">
    <property type="component" value="Unassembled WGS sequence"/>
</dbReference>
<evidence type="ECO:0000313" key="2">
    <source>
        <dbReference type="Proteomes" id="UP000245992"/>
    </source>
</evidence>
<evidence type="ECO:0008006" key="3">
    <source>
        <dbReference type="Google" id="ProtNLM"/>
    </source>
</evidence>
<keyword evidence="2" id="KW-1185">Reference proteome</keyword>
<evidence type="ECO:0000313" key="1">
    <source>
        <dbReference type="EMBL" id="PVE07889.1"/>
    </source>
</evidence>
<dbReference type="SUPFAM" id="SSF47598">
    <property type="entry name" value="Ribbon-helix-helix"/>
    <property type="match status" value="1"/>
</dbReference>
<gene>
    <name evidence="1" type="ORF">Y717_20835</name>
</gene>
<accession>A0A2T7SY87</accession>
<protein>
    <recommendedName>
        <fullName evidence="3">Ribbon-helix-helix protein CopG domain-containing protein</fullName>
    </recommendedName>
</protein>
<reference evidence="1 2" key="1">
    <citation type="submission" date="2013-12" db="EMBL/GenBank/DDBJ databases">
        <title>Annotated genome of Streptomyces scopuliridis.</title>
        <authorList>
            <person name="Olson J.B."/>
        </authorList>
    </citation>
    <scope>NUCLEOTIDE SEQUENCE [LARGE SCALE GENOMIC DNA]</scope>
    <source>
        <strain evidence="1 2">RB72</strain>
    </source>
</reference>
<comment type="caution">
    <text evidence="1">The sequence shown here is derived from an EMBL/GenBank/DDBJ whole genome shotgun (WGS) entry which is preliminary data.</text>
</comment>
<organism evidence="1 2">
    <name type="scientific">Streptomyces scopuliridis RB72</name>
    <dbReference type="NCBI Taxonomy" id="1440053"/>
    <lineage>
        <taxon>Bacteria</taxon>
        <taxon>Bacillati</taxon>
        <taxon>Actinomycetota</taxon>
        <taxon>Actinomycetes</taxon>
        <taxon>Kitasatosporales</taxon>
        <taxon>Streptomycetaceae</taxon>
        <taxon>Streptomyces</taxon>
    </lineage>
</organism>
<dbReference type="STRING" id="1440053.GCA_000718095_02172"/>